<proteinExistence type="predicted"/>
<organism evidence="1 2">
    <name type="scientific">Moraxella cuniculi</name>
    <dbReference type="NCBI Taxonomy" id="34061"/>
    <lineage>
        <taxon>Bacteria</taxon>
        <taxon>Pseudomonadati</taxon>
        <taxon>Pseudomonadota</taxon>
        <taxon>Gammaproteobacteria</taxon>
        <taxon>Moraxellales</taxon>
        <taxon>Moraxellaceae</taxon>
        <taxon>Moraxella</taxon>
    </lineage>
</organism>
<dbReference type="RefSeq" id="WP_227543376.1">
    <property type="nucleotide sequence ID" value="NZ_LR134343.1"/>
</dbReference>
<evidence type="ECO:0000313" key="2">
    <source>
        <dbReference type="Proteomes" id="UP000274100"/>
    </source>
</evidence>
<dbReference type="AlphaFoldDB" id="A0A3S4R573"/>
<evidence type="ECO:0000313" key="1">
    <source>
        <dbReference type="EMBL" id="VEG13107.1"/>
    </source>
</evidence>
<sequence>MMKLLSKLKNLFSKNHQTATDEPAPISRQIMHYLDARKWQYEYHPANNEQALHELHHISLNLTDRQREWTCIFRINEKNQLVGLFAILPDIVPHSHFAPMIMAIANANRGVDFGSIEFSPADGIIHAKLSFDVEFAPLTDRLLDCYLHAATTLSELAQNLYDEVMNESEPSPILLDYLHYNDLTTADDGKQDSFFVPTEQYQ</sequence>
<dbReference type="Proteomes" id="UP000274100">
    <property type="component" value="Chromosome"/>
</dbReference>
<dbReference type="EMBL" id="LR134343">
    <property type="protein sequence ID" value="VEG13107.1"/>
    <property type="molecule type" value="Genomic_DNA"/>
</dbReference>
<gene>
    <name evidence="1" type="ORF">NCTC10297_01067</name>
</gene>
<dbReference type="KEGG" id="mcun:NCTC10297_01067"/>
<name>A0A3S4R573_9GAMM</name>
<reference evidence="1 2" key="1">
    <citation type="submission" date="2018-12" db="EMBL/GenBank/DDBJ databases">
        <authorList>
            <consortium name="Pathogen Informatics"/>
        </authorList>
    </citation>
    <scope>NUCLEOTIDE SEQUENCE [LARGE SCALE GENOMIC DNA]</scope>
    <source>
        <strain evidence="1 2">NCTC10297</strain>
    </source>
</reference>
<protein>
    <submittedName>
        <fullName evidence="1">Family of uncharacterized function (DUF1790)</fullName>
    </submittedName>
</protein>
<accession>A0A3S4R573</accession>